<keyword evidence="7" id="KW-1185">Reference proteome</keyword>
<feature type="domain" description="Glycoside hydrolase family 2 immunoglobulin-like beta-sandwich" evidence="4">
    <location>
        <begin position="254"/>
        <end position="352"/>
    </location>
</feature>
<comment type="caution">
    <text evidence="6">The sequence shown here is derived from an EMBL/GenBank/DDBJ whole genome shotgun (WGS) entry which is preliminary data.</text>
</comment>
<dbReference type="Proteomes" id="UP001470230">
    <property type="component" value="Unassembled WGS sequence"/>
</dbReference>
<evidence type="ECO:0000259" key="5">
    <source>
        <dbReference type="Pfam" id="PF02836"/>
    </source>
</evidence>
<evidence type="ECO:0000256" key="2">
    <source>
        <dbReference type="ARBA" id="ARBA00022801"/>
    </source>
</evidence>
<sequence length="663" mass="76784">MIDFDKMVEWINHFTNAIVALISIVFILNSDFNAFSGCNISMKIRFPRKINELSTGFYEGPIPLPNYPRPQFRRKNSTFFNLNGLWDYEITCKIDEKETTILSGQILVPFPPESSLSGVNHVLQPQETLVYKKTIKIDSNSPFSKIFEIDKEKEEFIRSKGRLFLNIDACDYYVNLSINGHNCFNGEIGYIPTSIEITKFVHYGQNLIVISVKDPTDTDLQPIGKQTLKPTRIYYTSCSGIWQTIWLESTPSDYIKGIQITPNVKSKSVTLRYDYVQSKEEAVKRVKVSVFDKNDHSKVIFSMDEKRKKSENEIEMKFNDVQIDLWSPEKPNLYDFVIQIGDDEVYSYFGMREFDVKLVNGHKRLTLNGRPYFMSGLLDQGYWPESNLSPPSEKAMLFDIEYVKKCGFNMIRKHIKIEPSLFYYHCDRLGLIVWQDIVNGAAPHSHRYKTDVIDSTDVGHEMLHRSDLKARLQFERFIENSIKSLYNVVSIGLWTLFNEGWGQFDSVRLTKLIREKLDGSRPIDSTSGFYDQGENIGQFLSPHIYYQNISIEVPETDKRALILSEFGGYSYRADDSHLFYPNGSFGYKEFSSLAGLQKGYADLFRYEVMPYIEKGLCATVYTQLTDVELEINGLMTYDRKIIKLPPDFLKEINNELYEKGNIM</sequence>
<name>A0ABR2L6P6_9EUKA</name>
<dbReference type="InterPro" id="IPR017853">
    <property type="entry name" value="GH"/>
</dbReference>
<dbReference type="SUPFAM" id="SSF49785">
    <property type="entry name" value="Galactose-binding domain-like"/>
    <property type="match status" value="1"/>
</dbReference>
<dbReference type="Pfam" id="PF02836">
    <property type="entry name" value="Glyco_hydro_2_C"/>
    <property type="match status" value="1"/>
</dbReference>
<organism evidence="6 7">
    <name type="scientific">Tritrichomonas musculus</name>
    <dbReference type="NCBI Taxonomy" id="1915356"/>
    <lineage>
        <taxon>Eukaryota</taxon>
        <taxon>Metamonada</taxon>
        <taxon>Parabasalia</taxon>
        <taxon>Tritrichomonadida</taxon>
        <taxon>Tritrichomonadidae</taxon>
        <taxon>Tritrichomonas</taxon>
    </lineage>
</organism>
<evidence type="ECO:0000256" key="3">
    <source>
        <dbReference type="ARBA" id="ARBA00023295"/>
    </source>
</evidence>
<evidence type="ECO:0000313" key="7">
    <source>
        <dbReference type="Proteomes" id="UP001470230"/>
    </source>
</evidence>
<accession>A0ABR2L6P6</accession>
<protein>
    <recommendedName>
        <fullName evidence="8">Beta-galactosidase</fullName>
    </recommendedName>
</protein>
<dbReference type="InterPro" id="IPR006102">
    <property type="entry name" value="Ig-like_GH2"/>
</dbReference>
<evidence type="ECO:0000313" key="6">
    <source>
        <dbReference type="EMBL" id="KAK8898442.1"/>
    </source>
</evidence>
<proteinExistence type="inferred from homology"/>
<gene>
    <name evidence="6" type="ORF">M9Y10_000729</name>
</gene>
<dbReference type="InterPro" id="IPR013783">
    <property type="entry name" value="Ig-like_fold"/>
</dbReference>
<dbReference type="EMBL" id="JAPFFF010000001">
    <property type="protein sequence ID" value="KAK8898442.1"/>
    <property type="molecule type" value="Genomic_DNA"/>
</dbReference>
<dbReference type="Gene3D" id="3.20.20.80">
    <property type="entry name" value="Glycosidases"/>
    <property type="match status" value="1"/>
</dbReference>
<dbReference type="InterPro" id="IPR008979">
    <property type="entry name" value="Galactose-bd-like_sf"/>
</dbReference>
<dbReference type="InterPro" id="IPR051913">
    <property type="entry name" value="GH2_Domain-Containing"/>
</dbReference>
<dbReference type="Pfam" id="PF00703">
    <property type="entry name" value="Glyco_hydro_2"/>
    <property type="match status" value="1"/>
</dbReference>
<dbReference type="PANTHER" id="PTHR42732:SF2">
    <property type="entry name" value="BETA-MANNOSIDASE"/>
    <property type="match status" value="1"/>
</dbReference>
<evidence type="ECO:0000256" key="1">
    <source>
        <dbReference type="ARBA" id="ARBA00007401"/>
    </source>
</evidence>
<dbReference type="InterPro" id="IPR036156">
    <property type="entry name" value="Beta-gal/glucu_dom_sf"/>
</dbReference>
<dbReference type="PANTHER" id="PTHR42732">
    <property type="entry name" value="BETA-GALACTOSIDASE"/>
    <property type="match status" value="1"/>
</dbReference>
<evidence type="ECO:0000259" key="4">
    <source>
        <dbReference type="Pfam" id="PF00703"/>
    </source>
</evidence>
<reference evidence="6 7" key="1">
    <citation type="submission" date="2024-04" db="EMBL/GenBank/DDBJ databases">
        <title>Tritrichomonas musculus Genome.</title>
        <authorList>
            <person name="Alves-Ferreira E."/>
            <person name="Grigg M."/>
            <person name="Lorenzi H."/>
            <person name="Galac M."/>
        </authorList>
    </citation>
    <scope>NUCLEOTIDE SEQUENCE [LARGE SCALE GENOMIC DNA]</scope>
    <source>
        <strain evidence="6 7">EAF2021</strain>
    </source>
</reference>
<dbReference type="SUPFAM" id="SSF49303">
    <property type="entry name" value="beta-Galactosidase/glucuronidase domain"/>
    <property type="match status" value="1"/>
</dbReference>
<evidence type="ECO:0008006" key="8">
    <source>
        <dbReference type="Google" id="ProtNLM"/>
    </source>
</evidence>
<comment type="similarity">
    <text evidence="1">Belongs to the glycosyl hydrolase 2 family.</text>
</comment>
<dbReference type="Gene3D" id="2.60.120.260">
    <property type="entry name" value="Galactose-binding domain-like"/>
    <property type="match status" value="1"/>
</dbReference>
<keyword evidence="3" id="KW-0326">Glycosidase</keyword>
<keyword evidence="2" id="KW-0378">Hydrolase</keyword>
<dbReference type="InterPro" id="IPR006103">
    <property type="entry name" value="Glyco_hydro_2_cat"/>
</dbReference>
<dbReference type="Gene3D" id="2.60.40.10">
    <property type="entry name" value="Immunoglobulins"/>
    <property type="match status" value="1"/>
</dbReference>
<dbReference type="SUPFAM" id="SSF51445">
    <property type="entry name" value="(Trans)glycosidases"/>
    <property type="match status" value="1"/>
</dbReference>
<feature type="domain" description="Glycoside hydrolase family 2 catalytic" evidence="5">
    <location>
        <begin position="364"/>
        <end position="528"/>
    </location>
</feature>